<dbReference type="Proteomes" id="UP000694308">
    <property type="component" value="Unassembled WGS sequence"/>
</dbReference>
<dbReference type="RefSeq" id="WP_218323573.1">
    <property type="nucleotide sequence ID" value="NZ_JAEEGC010000180.1"/>
</dbReference>
<dbReference type="EMBL" id="JAEEGC010000180">
    <property type="protein sequence ID" value="MBV7276491.1"/>
    <property type="molecule type" value="Genomic_DNA"/>
</dbReference>
<evidence type="ECO:0000313" key="2">
    <source>
        <dbReference type="Proteomes" id="UP000694308"/>
    </source>
</evidence>
<accession>A0A949TZF2</accession>
<sequence length="119" mass="12831">MDTEQLNILGAQLAFLGDGLLVLAAEKEAGLDQIKGAKEQEEQKQIATELNICGNFIVLLGDTLSLVAGQQEAQETFKNSDKVDCITLEATQDNLTGGWLNVIGDVLNYRAAILIAQVR</sequence>
<keyword evidence="2" id="KW-1185">Reference proteome</keyword>
<reference evidence="1" key="1">
    <citation type="submission" date="2020-12" db="EMBL/GenBank/DDBJ databases">
        <title>Clostridium thailandense sp. nov., a novel acetogenic bacterium isolated from peat land soil in Thailand.</title>
        <authorList>
            <person name="Chaikitkaew S."/>
            <person name="Birkeland N.K."/>
        </authorList>
    </citation>
    <scope>NUCLEOTIDE SEQUENCE</scope>
    <source>
        <strain evidence="1">PL3</strain>
    </source>
</reference>
<comment type="caution">
    <text evidence="1">The sequence shown here is derived from an EMBL/GenBank/DDBJ whole genome shotgun (WGS) entry which is preliminary data.</text>
</comment>
<gene>
    <name evidence="1" type="ORF">I6U48_26805</name>
</gene>
<evidence type="ECO:0000313" key="1">
    <source>
        <dbReference type="EMBL" id="MBV7276491.1"/>
    </source>
</evidence>
<name>A0A949TZF2_9CLOT</name>
<dbReference type="AlphaFoldDB" id="A0A949TZF2"/>
<protein>
    <submittedName>
        <fullName evidence="1">Uncharacterized protein</fullName>
    </submittedName>
</protein>
<organism evidence="1 2">
    <name type="scientific">Clostridium thailandense</name>
    <dbReference type="NCBI Taxonomy" id="2794346"/>
    <lineage>
        <taxon>Bacteria</taxon>
        <taxon>Bacillati</taxon>
        <taxon>Bacillota</taxon>
        <taxon>Clostridia</taxon>
        <taxon>Eubacteriales</taxon>
        <taxon>Clostridiaceae</taxon>
        <taxon>Clostridium</taxon>
    </lineage>
</organism>
<proteinExistence type="predicted"/>